<feature type="domain" description="HMA" evidence="4">
    <location>
        <begin position="165"/>
        <end position="230"/>
    </location>
</feature>
<dbReference type="Pfam" id="PF00403">
    <property type="entry name" value="HMA"/>
    <property type="match status" value="1"/>
</dbReference>
<dbReference type="GO" id="GO:0043682">
    <property type="term" value="F:P-type divalent copper transporter activity"/>
    <property type="evidence" value="ECO:0007669"/>
    <property type="project" value="TreeGrafter"/>
</dbReference>
<dbReference type="PROSITE" id="PS50846">
    <property type="entry name" value="HMA_2"/>
    <property type="match status" value="1"/>
</dbReference>
<dbReference type="EMBL" id="JADIMR010000005">
    <property type="protein sequence ID" value="MBO8446211.1"/>
    <property type="molecule type" value="Genomic_DNA"/>
</dbReference>
<dbReference type="Gene3D" id="3.30.70.100">
    <property type="match status" value="1"/>
</dbReference>
<dbReference type="InterPro" id="IPR006121">
    <property type="entry name" value="HMA_dom"/>
</dbReference>
<dbReference type="Gene3D" id="3.40.50.1000">
    <property type="entry name" value="HAD superfamily/HAD-like"/>
    <property type="match status" value="1"/>
</dbReference>
<evidence type="ECO:0000259" key="4">
    <source>
        <dbReference type="PROSITE" id="PS50846"/>
    </source>
</evidence>
<dbReference type="GO" id="GO:0016020">
    <property type="term" value="C:membrane"/>
    <property type="evidence" value="ECO:0007669"/>
    <property type="project" value="TreeGrafter"/>
</dbReference>
<dbReference type="InterPro" id="IPR017969">
    <property type="entry name" value="Heavy-metal-associated_CS"/>
</dbReference>
<dbReference type="PANTHER" id="PTHR43520">
    <property type="entry name" value="ATP7, ISOFORM B"/>
    <property type="match status" value="1"/>
</dbReference>
<dbReference type="SUPFAM" id="SSF55008">
    <property type="entry name" value="HMA, heavy metal-associated domain"/>
    <property type="match status" value="1"/>
</dbReference>
<dbReference type="InterPro" id="IPR023214">
    <property type="entry name" value="HAD_sf"/>
</dbReference>
<name>A0A9D9EDW5_9BACT</name>
<sequence length="233" mass="24993">RLGPAAMIGDGINDSAALATADLGIAMGKGSDMAMEAAMATILSSDLMKVPQLFRLSQLTVRTIRQNLFWAFIYNIIAVPIAAGILYPVCGFLLNPMIGGLAMAFSSVSVVSNSLRLKRRGLGYGDNSKRVCEAACPVKKGNAGNDGTENGKMEEKTFEPNNKTMKKEYKVEGMMCNNCRKHVENALNSIEGAKASVSLENATATVEFSGTVPTLDEIRKVVEEKAGEYKISE</sequence>
<dbReference type="GO" id="GO:0055070">
    <property type="term" value="P:copper ion homeostasis"/>
    <property type="evidence" value="ECO:0007669"/>
    <property type="project" value="TreeGrafter"/>
</dbReference>
<dbReference type="AlphaFoldDB" id="A0A9D9EDW5"/>
<feature type="transmembrane region" description="Helical" evidence="3">
    <location>
        <begin position="93"/>
        <end position="111"/>
    </location>
</feature>
<evidence type="ECO:0000256" key="2">
    <source>
        <dbReference type="ARBA" id="ARBA00022967"/>
    </source>
</evidence>
<evidence type="ECO:0000313" key="6">
    <source>
        <dbReference type="Proteomes" id="UP000823637"/>
    </source>
</evidence>
<dbReference type="InterPro" id="IPR036412">
    <property type="entry name" value="HAD-like_sf"/>
</dbReference>
<evidence type="ECO:0000313" key="5">
    <source>
        <dbReference type="EMBL" id="MBO8446211.1"/>
    </source>
</evidence>
<dbReference type="CDD" id="cd00371">
    <property type="entry name" value="HMA"/>
    <property type="match status" value="1"/>
</dbReference>
<organism evidence="5 6">
    <name type="scientific">Candidatus Enterocola intestinipullorum</name>
    <dbReference type="NCBI Taxonomy" id="2840783"/>
    <lineage>
        <taxon>Bacteria</taxon>
        <taxon>Pseudomonadati</taxon>
        <taxon>Bacteroidota</taxon>
        <taxon>Bacteroidia</taxon>
        <taxon>Bacteroidales</taxon>
        <taxon>Candidatus Enterocola</taxon>
    </lineage>
</organism>
<keyword evidence="1" id="KW-0479">Metal-binding</keyword>
<feature type="non-terminal residue" evidence="5">
    <location>
        <position position="1"/>
    </location>
</feature>
<reference evidence="5" key="1">
    <citation type="submission" date="2020-10" db="EMBL/GenBank/DDBJ databases">
        <authorList>
            <person name="Gilroy R."/>
        </authorList>
    </citation>
    <scope>NUCLEOTIDE SEQUENCE</scope>
    <source>
        <strain evidence="5">D3-1215</strain>
    </source>
</reference>
<protein>
    <submittedName>
        <fullName evidence="5">Metal-transporting ATPase</fullName>
    </submittedName>
</protein>
<comment type="caution">
    <text evidence="5">The sequence shown here is derived from an EMBL/GenBank/DDBJ whole genome shotgun (WGS) entry which is preliminary data.</text>
</comment>
<feature type="transmembrane region" description="Helical" evidence="3">
    <location>
        <begin position="68"/>
        <end position="87"/>
    </location>
</feature>
<keyword evidence="3" id="KW-1133">Transmembrane helix</keyword>
<gene>
    <name evidence="5" type="ORF">IAC32_00480</name>
</gene>
<dbReference type="Proteomes" id="UP000823637">
    <property type="component" value="Unassembled WGS sequence"/>
</dbReference>
<dbReference type="PROSITE" id="PS01229">
    <property type="entry name" value="COF_2"/>
    <property type="match status" value="1"/>
</dbReference>
<dbReference type="GO" id="GO:0005507">
    <property type="term" value="F:copper ion binding"/>
    <property type="evidence" value="ECO:0007669"/>
    <property type="project" value="TreeGrafter"/>
</dbReference>
<dbReference type="PROSITE" id="PS01047">
    <property type="entry name" value="HMA_1"/>
    <property type="match status" value="1"/>
</dbReference>
<keyword evidence="3" id="KW-0812">Transmembrane</keyword>
<evidence type="ECO:0000256" key="1">
    <source>
        <dbReference type="ARBA" id="ARBA00022723"/>
    </source>
</evidence>
<dbReference type="SUPFAM" id="SSF56784">
    <property type="entry name" value="HAD-like"/>
    <property type="match status" value="1"/>
</dbReference>
<dbReference type="InterPro" id="IPR036163">
    <property type="entry name" value="HMA_dom_sf"/>
</dbReference>
<dbReference type="PRINTS" id="PR00119">
    <property type="entry name" value="CATATPASE"/>
</dbReference>
<keyword evidence="3" id="KW-0472">Membrane</keyword>
<proteinExistence type="predicted"/>
<evidence type="ECO:0000256" key="3">
    <source>
        <dbReference type="SAM" id="Phobius"/>
    </source>
</evidence>
<dbReference type="PANTHER" id="PTHR43520:SF8">
    <property type="entry name" value="P-TYPE CU(+) TRANSPORTER"/>
    <property type="match status" value="1"/>
</dbReference>
<reference evidence="5" key="2">
    <citation type="journal article" date="2021" name="PeerJ">
        <title>Extensive microbial diversity within the chicken gut microbiome revealed by metagenomics and culture.</title>
        <authorList>
            <person name="Gilroy R."/>
            <person name="Ravi A."/>
            <person name="Getino M."/>
            <person name="Pursley I."/>
            <person name="Horton D.L."/>
            <person name="Alikhan N.F."/>
            <person name="Baker D."/>
            <person name="Gharbi K."/>
            <person name="Hall N."/>
            <person name="Watson M."/>
            <person name="Adriaenssens E.M."/>
            <person name="Foster-Nyarko E."/>
            <person name="Jarju S."/>
            <person name="Secka A."/>
            <person name="Antonio M."/>
            <person name="Oren A."/>
            <person name="Chaudhuri R.R."/>
            <person name="La Ragione R."/>
            <person name="Hildebrand F."/>
            <person name="Pallen M.J."/>
        </authorList>
    </citation>
    <scope>NUCLEOTIDE SEQUENCE</scope>
    <source>
        <strain evidence="5">D3-1215</strain>
    </source>
</reference>
<keyword evidence="2" id="KW-1278">Translocase</keyword>
<accession>A0A9D9EDW5</accession>